<dbReference type="OrthoDB" id="9793324at2"/>
<keyword evidence="2" id="KW-1185">Reference proteome</keyword>
<reference evidence="2" key="1">
    <citation type="submission" date="2016-10" db="EMBL/GenBank/DDBJ databases">
        <authorList>
            <person name="Varghese N."/>
            <person name="Submissions S."/>
        </authorList>
    </citation>
    <scope>NUCLEOTIDE SEQUENCE [LARGE SCALE GENOMIC DNA]</scope>
    <source>
        <strain evidence="2">DSM 21650</strain>
    </source>
</reference>
<gene>
    <name evidence="1" type="ORF">SAMN05660462_00694</name>
</gene>
<dbReference type="EMBL" id="FNQE01000005">
    <property type="protein sequence ID" value="SDY70423.1"/>
    <property type="molecule type" value="Genomic_DNA"/>
</dbReference>
<accession>A0A1H3M1I0</accession>
<dbReference type="AlphaFoldDB" id="A0A1H3M1I0"/>
<protein>
    <submittedName>
        <fullName evidence="1">Stage II sporulation protein R</fullName>
    </submittedName>
</protein>
<dbReference type="InterPro" id="IPR014202">
    <property type="entry name" value="Spore_II_R"/>
</dbReference>
<dbReference type="STRING" id="415015.SAMN05660462_00694"/>
<evidence type="ECO:0000313" key="2">
    <source>
        <dbReference type="Proteomes" id="UP000198625"/>
    </source>
</evidence>
<dbReference type="Proteomes" id="UP000198625">
    <property type="component" value="Unassembled WGS sequence"/>
</dbReference>
<organism evidence="1 2">
    <name type="scientific">Proteiniborus ethanoligenes</name>
    <dbReference type="NCBI Taxonomy" id="415015"/>
    <lineage>
        <taxon>Bacteria</taxon>
        <taxon>Bacillati</taxon>
        <taxon>Bacillota</taxon>
        <taxon>Clostridia</taxon>
        <taxon>Eubacteriales</taxon>
        <taxon>Proteiniborus</taxon>
    </lineage>
</organism>
<dbReference type="Pfam" id="PF09551">
    <property type="entry name" value="Spore_II_R"/>
    <property type="match status" value="1"/>
</dbReference>
<evidence type="ECO:0000313" key="1">
    <source>
        <dbReference type="EMBL" id="SDY70423.1"/>
    </source>
</evidence>
<proteinExistence type="predicted"/>
<dbReference type="NCBIfam" id="TIGR02837">
    <property type="entry name" value="spore_II_R"/>
    <property type="match status" value="1"/>
</dbReference>
<dbReference type="RefSeq" id="WP_091727270.1">
    <property type="nucleotide sequence ID" value="NZ_FNQE01000005.1"/>
</dbReference>
<name>A0A1H3M1I0_9FIRM</name>
<sequence length="224" mass="25518">MNSKNSKYKKLLISLIILILSIGLVYAKGLERSSETYKNKLIRLHVVANSDSKEDQDLKLKVRDEIIAQMNDSLKNSDSIDTTRKIVSENIDNIKYIALKEVKANNKEYEVAVWLDNFNFPTKSYGDFTLPAGEYQALKVVIGEGKGQNWWCVMFPPLCFIDITNGLTTNTTIEELKKALSEEEFKSILNAKEEEAPILLKSKLVELYEKGKIQFAKIFVADKQ</sequence>